<protein>
    <recommendedName>
        <fullName evidence="3">CCHC-type domain-containing protein</fullName>
    </recommendedName>
</protein>
<dbReference type="InterPro" id="IPR001878">
    <property type="entry name" value="Znf_CCHC"/>
</dbReference>
<name>M1WIN8_CLAP2</name>
<dbReference type="EMBL" id="CAGA01000119">
    <property type="protein sequence ID" value="CCE34804.1"/>
    <property type="molecule type" value="Genomic_DNA"/>
</dbReference>
<dbReference type="eggNOG" id="ENOG502RPWU">
    <property type="taxonomic scope" value="Eukaryota"/>
</dbReference>
<evidence type="ECO:0000313" key="5">
    <source>
        <dbReference type="Proteomes" id="UP000016801"/>
    </source>
</evidence>
<dbReference type="SUPFAM" id="SSF57756">
    <property type="entry name" value="Retrovirus zinc finger-like domains"/>
    <property type="match status" value="1"/>
</dbReference>
<feature type="compositionally biased region" description="Polar residues" evidence="2">
    <location>
        <begin position="385"/>
        <end position="401"/>
    </location>
</feature>
<evidence type="ECO:0000313" key="4">
    <source>
        <dbReference type="EMBL" id="CCE34804.1"/>
    </source>
</evidence>
<feature type="domain" description="CCHC-type" evidence="3">
    <location>
        <begin position="349"/>
        <end position="363"/>
    </location>
</feature>
<keyword evidence="1" id="KW-0863">Zinc-finger</keyword>
<feature type="region of interest" description="Disordered" evidence="2">
    <location>
        <begin position="79"/>
        <end position="119"/>
    </location>
</feature>
<keyword evidence="1" id="KW-0479">Metal-binding</keyword>
<dbReference type="PROSITE" id="PS50158">
    <property type="entry name" value="ZF_CCHC"/>
    <property type="match status" value="1"/>
</dbReference>
<proteinExistence type="predicted"/>
<dbReference type="AlphaFoldDB" id="M1WIN8"/>
<feature type="compositionally biased region" description="Polar residues" evidence="2">
    <location>
        <begin position="79"/>
        <end position="98"/>
    </location>
</feature>
<dbReference type="VEuPathDB" id="FungiDB:CPUR_08742"/>
<organism evidence="4 5">
    <name type="scientific">Claviceps purpurea (strain 20.1)</name>
    <name type="common">Ergot fungus</name>
    <name type="synonym">Sphacelia segetum</name>
    <dbReference type="NCBI Taxonomy" id="1111077"/>
    <lineage>
        <taxon>Eukaryota</taxon>
        <taxon>Fungi</taxon>
        <taxon>Dikarya</taxon>
        <taxon>Ascomycota</taxon>
        <taxon>Pezizomycotina</taxon>
        <taxon>Sordariomycetes</taxon>
        <taxon>Hypocreomycetidae</taxon>
        <taxon>Hypocreales</taxon>
        <taxon>Clavicipitaceae</taxon>
        <taxon>Claviceps</taxon>
    </lineage>
</organism>
<evidence type="ECO:0000256" key="2">
    <source>
        <dbReference type="SAM" id="MobiDB-lite"/>
    </source>
</evidence>
<dbReference type="HOGENOM" id="CLU_686970_0_0_1"/>
<dbReference type="GO" id="GO:0003676">
    <property type="term" value="F:nucleic acid binding"/>
    <property type="evidence" value="ECO:0007669"/>
    <property type="project" value="InterPro"/>
</dbReference>
<feature type="compositionally biased region" description="Polar residues" evidence="2">
    <location>
        <begin position="17"/>
        <end position="36"/>
    </location>
</feature>
<sequence length="401" mass="45588">MSLNIERANPSIIENDPIQTEMQQQASSQDNPIQQDLAGNNEETETTFEHQEATLTRSIAEAEAELRIIEKRKKLEQLKQSLQSGHTTSDDNLQQKPTFTPHDLDSSAPTPHVIQAPTFAPAPQRYSLAKAQLRTPIYKGDTYENLQNFLADLNVAFTLDRHAFDIDATKVAFASSCLQDDAKRQWMRYAATDGYVDYEAYSWVEFVSWLKTGGMDVNSRRLEAMGVLLNLRQGKNEPLHSFIKTWGKAEAEYPEPFPDTLRTVWFMQSLNSDMKQQVFRQEHPTNFNHLMGLMKKAESAVKATKIETNEGPSRSDHASETEKKRYRPENTNEESSRKRPDRIKEEVVCFKCGLTGHVRPTCKAPNCTICHSTFHVTNRHDNNNRDGQSNANTTPLGTTRP</sequence>
<comment type="caution">
    <text evidence="4">The sequence shown here is derived from an EMBL/GenBank/DDBJ whole genome shotgun (WGS) entry which is preliminary data.</text>
</comment>
<dbReference type="OrthoDB" id="4951966at2759"/>
<keyword evidence="1" id="KW-0862">Zinc</keyword>
<evidence type="ECO:0000256" key="1">
    <source>
        <dbReference type="PROSITE-ProRule" id="PRU00047"/>
    </source>
</evidence>
<reference evidence="4 5" key="1">
    <citation type="journal article" date="2013" name="PLoS Genet.">
        <title>Plant-symbiotic fungi as chemical engineers: Multi-genome analysis of the Clavicipitaceae reveals dynamics of alkaloid loci.</title>
        <authorList>
            <person name="Schardl C.L."/>
            <person name="Young C.A."/>
            <person name="Hesse U."/>
            <person name="Amyotte S.G."/>
            <person name="Andreeva K."/>
            <person name="Calie P.J."/>
            <person name="Fleetwood D.J."/>
            <person name="Haws D.C."/>
            <person name="Moore N."/>
            <person name="Oeser B."/>
            <person name="Panaccione D.G."/>
            <person name="Schweri K.K."/>
            <person name="Voisey C.R."/>
            <person name="Farman M.L."/>
            <person name="Jaromczyk J.W."/>
            <person name="Roe B.A."/>
            <person name="O'Sullivan D.M."/>
            <person name="Scott B."/>
            <person name="Tudzynski P."/>
            <person name="An Z."/>
            <person name="Arnaoudova E.G."/>
            <person name="Bullock C.T."/>
            <person name="Charlton N.D."/>
            <person name="Chen L."/>
            <person name="Cox M."/>
            <person name="Dinkins R.D."/>
            <person name="Florea S."/>
            <person name="Glenn A.E."/>
            <person name="Gordon A."/>
            <person name="Gueldener U."/>
            <person name="Harris D.R."/>
            <person name="Hollin W."/>
            <person name="Jaromczyk J."/>
            <person name="Johnson R.D."/>
            <person name="Khan A.K."/>
            <person name="Leistner E."/>
            <person name="Leuchtmann A."/>
            <person name="Li C."/>
            <person name="Liu J."/>
            <person name="Liu J."/>
            <person name="Liu M."/>
            <person name="Mace W."/>
            <person name="Machado C."/>
            <person name="Nagabhyru P."/>
            <person name="Pan J."/>
            <person name="Schmid J."/>
            <person name="Sugawara K."/>
            <person name="Steiner U."/>
            <person name="Takach J.E."/>
            <person name="Tanaka E."/>
            <person name="Webb J.S."/>
            <person name="Wilson E.V."/>
            <person name="Wiseman J.L."/>
            <person name="Yoshida R."/>
            <person name="Zeng Z."/>
        </authorList>
    </citation>
    <scope>NUCLEOTIDE SEQUENCE [LARGE SCALE GENOMIC DNA]</scope>
    <source>
        <strain evidence="4 5">20.1</strain>
    </source>
</reference>
<evidence type="ECO:0000259" key="3">
    <source>
        <dbReference type="PROSITE" id="PS50158"/>
    </source>
</evidence>
<dbReference type="InterPro" id="IPR036875">
    <property type="entry name" value="Znf_CCHC_sf"/>
</dbReference>
<dbReference type="STRING" id="1111077.M1WIN8"/>
<dbReference type="GO" id="GO:0008270">
    <property type="term" value="F:zinc ion binding"/>
    <property type="evidence" value="ECO:0007669"/>
    <property type="project" value="UniProtKB-KW"/>
</dbReference>
<feature type="region of interest" description="Disordered" evidence="2">
    <location>
        <begin position="1"/>
        <end position="36"/>
    </location>
</feature>
<gene>
    <name evidence="4" type="ORF">CPUR_08742</name>
</gene>
<feature type="region of interest" description="Disordered" evidence="2">
    <location>
        <begin position="378"/>
        <end position="401"/>
    </location>
</feature>
<dbReference type="Proteomes" id="UP000016801">
    <property type="component" value="Unassembled WGS sequence"/>
</dbReference>
<feature type="region of interest" description="Disordered" evidence="2">
    <location>
        <begin position="305"/>
        <end position="340"/>
    </location>
</feature>
<accession>M1WIN8</accession>
<keyword evidence="5" id="KW-1185">Reference proteome</keyword>